<dbReference type="PRINTS" id="PR01776">
    <property type="entry name" value="HPOMPFAMILY"/>
</dbReference>
<evidence type="ECO:0000313" key="3">
    <source>
        <dbReference type="EMBL" id="CRF44299.1"/>
    </source>
</evidence>
<evidence type="ECO:0000313" key="5">
    <source>
        <dbReference type="Proteomes" id="UP000041394"/>
    </source>
</evidence>
<dbReference type="RefSeq" id="WP_053941659.1">
    <property type="nucleotide sequence ID" value="NZ_CDMH01000057.1"/>
</dbReference>
<evidence type="ECO:0000313" key="6">
    <source>
        <dbReference type="Proteomes" id="UP000045175"/>
    </source>
</evidence>
<dbReference type="Proteomes" id="UP000041394">
    <property type="component" value="Unassembled WGS sequence"/>
</dbReference>
<evidence type="ECO:0000313" key="1">
    <source>
        <dbReference type="EMBL" id="CRF40677.1"/>
    </source>
</evidence>
<dbReference type="AlphaFoldDB" id="A0A0K2XHY1"/>
<dbReference type="EMBL" id="CDMH01000057">
    <property type="protein sequence ID" value="CRF43070.1"/>
    <property type="molecule type" value="Genomic_DNA"/>
</dbReference>
<evidence type="ECO:0000313" key="4">
    <source>
        <dbReference type="Proteomes" id="UP000038622"/>
    </source>
</evidence>
<accession>A0A0K2XHY1</accession>
<evidence type="ECO:0000313" key="2">
    <source>
        <dbReference type="EMBL" id="CRF43070.1"/>
    </source>
</evidence>
<dbReference type="EMBL" id="CDMN01000034">
    <property type="protein sequence ID" value="CRF44299.1"/>
    <property type="molecule type" value="Genomic_DNA"/>
</dbReference>
<dbReference type="EMBL" id="CDML01000011">
    <property type="protein sequence ID" value="CRF40677.1"/>
    <property type="molecule type" value="Genomic_DNA"/>
</dbReference>
<proteinExistence type="predicted"/>
<reference evidence="3" key="1">
    <citation type="submission" date="2014-12" db="EMBL/GenBank/DDBJ databases">
        <title>Whole genome sequences of four Staphylococcus schleiferi canine isolates.</title>
        <authorList>
            <person name="Misic A.M."/>
            <person name="Cain C."/>
            <person name="Morris D.O."/>
            <person name="Rankin S."/>
            <person name="Beiting D."/>
        </authorList>
    </citation>
    <scope>NUCLEOTIDE SEQUENCE</scope>
    <source>
        <strain evidence="1">ASB11</strain>
        <strain evidence="2">ASB13</strain>
        <strain evidence="3">ASB9</strain>
    </source>
</reference>
<dbReference type="Pfam" id="PF01856">
    <property type="entry name" value="HP_OMP"/>
    <property type="match status" value="1"/>
</dbReference>
<organism evidence="3 5">
    <name type="scientific">Helicobacter ailurogastricus</name>
    <dbReference type="NCBI Taxonomy" id="1578720"/>
    <lineage>
        <taxon>Bacteria</taxon>
        <taxon>Pseudomonadati</taxon>
        <taxon>Campylobacterota</taxon>
        <taxon>Epsilonproteobacteria</taxon>
        <taxon>Campylobacterales</taxon>
        <taxon>Helicobacteraceae</taxon>
        <taxon>Helicobacter</taxon>
    </lineage>
</organism>
<sequence length="271" mass="29260">MRCSKYSWMVLPALVGLLNAEESGIFLEGGYQQGKAQVRSTGKDSSTTTSTIKGFGLQIGYQIFANKYFGFKVYGFFDYAHTTGIEFANNGASGGNPVDCKMPGGGGLPGGLIPPVPGHPAVPPVVPGSVIPQCSVNVMGILQQMVGSKKPLQPNMLTYGGGGDLMVNFISNKMMALGVIGGIQFAGNSWILATPDFSDVALRYMGVNKKATGFQFLFNVGGRLRILKHSSIEAGVKFPMMRNNPFLETKNDGTLYIRRLYSWYVNYAFTF</sequence>
<dbReference type="InterPro" id="IPR002718">
    <property type="entry name" value="OMP_Helicobacter"/>
</dbReference>
<name>A0A0K2XHY1_9HELI</name>
<dbReference type="Proteomes" id="UP000038622">
    <property type="component" value="Unassembled WGS sequence"/>
</dbReference>
<dbReference type="Proteomes" id="UP000045175">
    <property type="component" value="Unassembled WGS sequence"/>
</dbReference>
<dbReference type="OrthoDB" id="5319509at2"/>
<keyword evidence="4" id="KW-1185">Reference proteome</keyword>
<protein>
    <submittedName>
        <fullName evidence="3">Putative Outer membrane protein</fullName>
    </submittedName>
</protein>
<gene>
    <name evidence="1" type="ORF">HAL011_04390</name>
    <name evidence="2" type="ORF">HAL013_12940</name>
    <name evidence="3" type="ORF">HAL09_08750</name>
</gene>
<reference evidence="5 6" key="3">
    <citation type="submission" date="2014-12" db="EMBL/GenBank/DDBJ databases">
        <authorList>
            <person name="Jaenicke S."/>
        </authorList>
    </citation>
    <scope>NUCLEOTIDE SEQUENCE [LARGE SCALE GENOMIC DNA]</scope>
</reference>
<reference evidence="4" key="2">
    <citation type="submission" date="2014-12" db="EMBL/GenBank/DDBJ databases">
        <authorList>
            <person name="Smet A."/>
        </authorList>
    </citation>
    <scope>NUCLEOTIDE SEQUENCE [LARGE SCALE GENOMIC DNA]</scope>
</reference>